<dbReference type="RefSeq" id="WP_397022139.1">
    <property type="nucleotide sequence ID" value="NZ_JBITMB010000004.1"/>
</dbReference>
<comment type="cofactor">
    <cofactor evidence="1">
        <name>heme b</name>
        <dbReference type="ChEBI" id="CHEBI:60344"/>
    </cofactor>
</comment>
<organism evidence="13 14">
    <name type="scientific">Nonomuraea indica</name>
    <dbReference type="NCBI Taxonomy" id="1581193"/>
    <lineage>
        <taxon>Bacteria</taxon>
        <taxon>Bacillati</taxon>
        <taxon>Actinomycetota</taxon>
        <taxon>Actinomycetes</taxon>
        <taxon>Streptosporangiales</taxon>
        <taxon>Streptosporangiaceae</taxon>
        <taxon>Nonomuraea</taxon>
    </lineage>
</organism>
<feature type="domain" description="Dyp-type peroxidase C-terminal" evidence="12">
    <location>
        <begin position="230"/>
        <end position="431"/>
    </location>
</feature>
<dbReference type="GO" id="GO:0004601">
    <property type="term" value="F:peroxidase activity"/>
    <property type="evidence" value="ECO:0007669"/>
    <property type="project" value="UniProtKB-KW"/>
</dbReference>
<dbReference type="Proteomes" id="UP001612928">
    <property type="component" value="Unassembled WGS sequence"/>
</dbReference>
<keyword evidence="6" id="KW-0560">Oxidoreductase</keyword>
<evidence type="ECO:0000259" key="11">
    <source>
        <dbReference type="Pfam" id="PF04261"/>
    </source>
</evidence>
<dbReference type="Pfam" id="PF04261">
    <property type="entry name" value="Dyp_perox_N"/>
    <property type="match status" value="1"/>
</dbReference>
<dbReference type="PANTHER" id="PTHR30521">
    <property type="entry name" value="DEFERROCHELATASE/PEROXIDASE"/>
    <property type="match status" value="1"/>
</dbReference>
<evidence type="ECO:0000256" key="6">
    <source>
        <dbReference type="ARBA" id="ARBA00023002"/>
    </source>
</evidence>
<evidence type="ECO:0000256" key="8">
    <source>
        <dbReference type="ARBA" id="ARBA00025737"/>
    </source>
</evidence>
<protein>
    <submittedName>
        <fullName evidence="13">Dyp-type peroxidase</fullName>
    </submittedName>
</protein>
<sequence length="445" mass="47851">MPDQPTRFSRRSLIVSIAGTAGAAGAGVASGAGARTTEPVVQVSGAAVRGAEPFHGPHQAGIATPQQQYGFFAAFDLERADPRSGKRLSTGQVAANFQQLMEQWTAVAERLTRGLPPGPRPVPRPGVPADSGIADGLDPARLTLTFGLGPELFERIGKAERRPRRLAPLPEFGTDRLERAWCGGQLLVQICGDDPQVISRAFRAVRGRAPGLARLRWSQQGFLGLFGDATPRNLFGHKDGTANPRPGTPTFDERVWAGSDEPDWFAGGTYLVFRKIRMDLPKWDTTTGREQDLTMGRRRDNGAPLSGGHEFTTPDFAKVGADGRRAIPADSHVALVHGIPMLRRSYNYDYAVQAIAEPIPDAGKRGHDHDGHAHDHSGSGHASYDSGVLFCAYLRDPAEFVRAQRKLAAADRMNAFVRHTGSAIFAIPPGVRPGGTLAAALFRGK</sequence>
<dbReference type="NCBIfam" id="TIGR01413">
    <property type="entry name" value="Dyp_perox_fam"/>
    <property type="match status" value="1"/>
</dbReference>
<feature type="chain" id="PRO_5047031798" evidence="10">
    <location>
        <begin position="24"/>
        <end position="445"/>
    </location>
</feature>
<evidence type="ECO:0000256" key="10">
    <source>
        <dbReference type="SAM" id="SignalP"/>
    </source>
</evidence>
<dbReference type="PANTHER" id="PTHR30521:SF4">
    <property type="entry name" value="DEFERROCHELATASE"/>
    <property type="match status" value="1"/>
</dbReference>
<feature type="signal peptide" evidence="10">
    <location>
        <begin position="1"/>
        <end position="23"/>
    </location>
</feature>
<dbReference type="PROSITE" id="PS51404">
    <property type="entry name" value="DYP_PEROXIDASE"/>
    <property type="match status" value="1"/>
</dbReference>
<evidence type="ECO:0000259" key="12">
    <source>
        <dbReference type="Pfam" id="PF20628"/>
    </source>
</evidence>
<comment type="caution">
    <text evidence="13">The sequence shown here is derived from an EMBL/GenBank/DDBJ whole genome shotgun (WGS) entry which is preliminary data.</text>
</comment>
<dbReference type="InterPro" id="IPR048328">
    <property type="entry name" value="Dyp_perox_C"/>
</dbReference>
<name>A0ABW8A602_9ACTN</name>
<keyword evidence="14" id="KW-1185">Reference proteome</keyword>
<evidence type="ECO:0000256" key="2">
    <source>
        <dbReference type="ARBA" id="ARBA00022559"/>
    </source>
</evidence>
<dbReference type="InterPro" id="IPR006311">
    <property type="entry name" value="TAT_signal"/>
</dbReference>
<feature type="region of interest" description="Disordered" evidence="9">
    <location>
        <begin position="295"/>
        <end position="314"/>
    </location>
</feature>
<dbReference type="InterPro" id="IPR006314">
    <property type="entry name" value="Dyp_peroxidase"/>
</dbReference>
<reference evidence="13 14" key="1">
    <citation type="submission" date="2024-10" db="EMBL/GenBank/DDBJ databases">
        <title>The Natural Products Discovery Center: Release of the First 8490 Sequenced Strains for Exploring Actinobacteria Biosynthetic Diversity.</title>
        <authorList>
            <person name="Kalkreuter E."/>
            <person name="Kautsar S.A."/>
            <person name="Yang D."/>
            <person name="Bader C.D."/>
            <person name="Teijaro C.N."/>
            <person name="Fluegel L."/>
            <person name="Davis C.M."/>
            <person name="Simpson J.R."/>
            <person name="Lauterbach L."/>
            <person name="Steele A.D."/>
            <person name="Gui C."/>
            <person name="Meng S."/>
            <person name="Li G."/>
            <person name="Viehrig K."/>
            <person name="Ye F."/>
            <person name="Su P."/>
            <person name="Kiefer A.F."/>
            <person name="Nichols A."/>
            <person name="Cepeda A.J."/>
            <person name="Yan W."/>
            <person name="Fan B."/>
            <person name="Jiang Y."/>
            <person name="Adhikari A."/>
            <person name="Zheng C.-J."/>
            <person name="Schuster L."/>
            <person name="Cowan T.M."/>
            <person name="Smanski M.J."/>
            <person name="Chevrette M.G."/>
            <person name="De Carvalho L.P.S."/>
            <person name="Shen B."/>
        </authorList>
    </citation>
    <scope>NUCLEOTIDE SEQUENCE [LARGE SCALE GENOMIC DNA]</scope>
    <source>
        <strain evidence="13 14">NPDC049503</strain>
    </source>
</reference>
<keyword evidence="5 10" id="KW-0732">Signal</keyword>
<dbReference type="SUPFAM" id="SSF54909">
    <property type="entry name" value="Dimeric alpha+beta barrel"/>
    <property type="match status" value="1"/>
</dbReference>
<keyword evidence="3" id="KW-0349">Heme</keyword>
<comment type="similarity">
    <text evidence="8">Belongs to the DyP-type peroxidase family.</text>
</comment>
<keyword evidence="7" id="KW-0408">Iron</keyword>
<dbReference type="InterPro" id="IPR048327">
    <property type="entry name" value="Dyp_perox_N"/>
</dbReference>
<dbReference type="Pfam" id="PF20628">
    <property type="entry name" value="Dyp_perox_C"/>
    <property type="match status" value="1"/>
</dbReference>
<evidence type="ECO:0000256" key="3">
    <source>
        <dbReference type="ARBA" id="ARBA00022617"/>
    </source>
</evidence>
<evidence type="ECO:0000256" key="5">
    <source>
        <dbReference type="ARBA" id="ARBA00022729"/>
    </source>
</evidence>
<evidence type="ECO:0000256" key="4">
    <source>
        <dbReference type="ARBA" id="ARBA00022723"/>
    </source>
</evidence>
<evidence type="ECO:0000256" key="9">
    <source>
        <dbReference type="SAM" id="MobiDB-lite"/>
    </source>
</evidence>
<feature type="domain" description="Dyp-type peroxidase N-terminal" evidence="11">
    <location>
        <begin position="59"/>
        <end position="222"/>
    </location>
</feature>
<evidence type="ECO:0000256" key="7">
    <source>
        <dbReference type="ARBA" id="ARBA00023004"/>
    </source>
</evidence>
<keyword evidence="4" id="KW-0479">Metal-binding</keyword>
<proteinExistence type="inferred from homology"/>
<evidence type="ECO:0000313" key="14">
    <source>
        <dbReference type="Proteomes" id="UP001612928"/>
    </source>
</evidence>
<dbReference type="PROSITE" id="PS51318">
    <property type="entry name" value="TAT"/>
    <property type="match status" value="1"/>
</dbReference>
<gene>
    <name evidence="13" type="ORF">ACIBP5_19650</name>
</gene>
<evidence type="ECO:0000313" key="13">
    <source>
        <dbReference type="EMBL" id="MFI7442184.1"/>
    </source>
</evidence>
<keyword evidence="2 13" id="KW-0575">Peroxidase</keyword>
<evidence type="ECO:0000256" key="1">
    <source>
        <dbReference type="ARBA" id="ARBA00001970"/>
    </source>
</evidence>
<dbReference type="InterPro" id="IPR011008">
    <property type="entry name" value="Dimeric_a/b-barrel"/>
</dbReference>
<accession>A0ABW8A602</accession>
<dbReference type="EMBL" id="JBITMB010000004">
    <property type="protein sequence ID" value="MFI7442184.1"/>
    <property type="molecule type" value="Genomic_DNA"/>
</dbReference>